<proteinExistence type="inferred from homology"/>
<dbReference type="STRING" id="357809.Cphy_3586"/>
<evidence type="ECO:0000256" key="1">
    <source>
        <dbReference type="ARBA" id="ARBA00001695"/>
    </source>
</evidence>
<dbReference type="EC" id="3.2.1.89" evidence="3 6"/>
<dbReference type="GO" id="GO:0031218">
    <property type="term" value="F:arabinogalactan endo-1,4-beta-galactosidase activity"/>
    <property type="evidence" value="ECO:0007669"/>
    <property type="project" value="UniProtKB-EC"/>
</dbReference>
<dbReference type="InterPro" id="IPR011683">
    <property type="entry name" value="Glyco_hydro_53"/>
</dbReference>
<gene>
    <name evidence="8" type="ordered locus">Cphy_3586</name>
</gene>
<comment type="catalytic activity">
    <reaction evidence="1 6">
        <text>The enzyme specifically hydrolyzes (1-&gt;4)-beta-D-galactosidic linkages in type I arabinogalactans.</text>
        <dbReference type="EC" id="3.2.1.89"/>
    </reaction>
</comment>
<evidence type="ECO:0000256" key="4">
    <source>
        <dbReference type="ARBA" id="ARBA00022801"/>
    </source>
</evidence>
<dbReference type="SUPFAM" id="SSF51445">
    <property type="entry name" value="(Trans)glycosidases"/>
    <property type="match status" value="1"/>
</dbReference>
<keyword evidence="9" id="KW-1185">Reference proteome</keyword>
<keyword evidence="6" id="KW-0732">Signal</keyword>
<reference evidence="9" key="1">
    <citation type="submission" date="2007-11" db="EMBL/GenBank/DDBJ databases">
        <title>Complete genome sequence of Clostridium phytofermentans ISDg.</title>
        <authorList>
            <person name="Leschine S.B."/>
            <person name="Warnick T.A."/>
            <person name="Blanchard J.L."/>
            <person name="Schnell D.J."/>
            <person name="Petit E.L."/>
            <person name="LaTouf W.G."/>
            <person name="Copeland A."/>
            <person name="Lucas S."/>
            <person name="Lapidus A."/>
            <person name="Barry K."/>
            <person name="Glavina del Rio T."/>
            <person name="Dalin E."/>
            <person name="Tice H."/>
            <person name="Pitluck S."/>
            <person name="Kiss H."/>
            <person name="Brettin T."/>
            <person name="Bruce D."/>
            <person name="Detter J.C."/>
            <person name="Han C."/>
            <person name="Kuske C."/>
            <person name="Schmutz J."/>
            <person name="Larimer F."/>
            <person name="Land M."/>
            <person name="Hauser L."/>
            <person name="Kyrpides N."/>
            <person name="Kim E.A."/>
            <person name="Richardson P."/>
        </authorList>
    </citation>
    <scope>NUCLEOTIDE SEQUENCE [LARGE SCALE GENOMIC DNA]</scope>
    <source>
        <strain evidence="9">ATCC 700394 / DSM 18823 / ISDg</strain>
    </source>
</reference>
<dbReference type="CAZy" id="CBM13">
    <property type="family name" value="Carbohydrate-Binding Module Family 13"/>
</dbReference>
<evidence type="ECO:0000256" key="5">
    <source>
        <dbReference type="ARBA" id="ARBA00023295"/>
    </source>
</evidence>
<dbReference type="Gene3D" id="2.80.10.50">
    <property type="match status" value="1"/>
</dbReference>
<accession>A9KIS2</accession>
<dbReference type="KEGG" id="cpy:Cphy_3586"/>
<dbReference type="InterPro" id="IPR035992">
    <property type="entry name" value="Ricin_B-like_lectins"/>
</dbReference>
<dbReference type="CAZy" id="GH53">
    <property type="family name" value="Glycoside Hydrolase Family 53"/>
</dbReference>
<feature type="domain" description="Ricin B lectin" evidence="7">
    <location>
        <begin position="375"/>
        <end position="511"/>
    </location>
</feature>
<evidence type="ECO:0000259" key="7">
    <source>
        <dbReference type="SMART" id="SM00458"/>
    </source>
</evidence>
<evidence type="ECO:0000313" key="9">
    <source>
        <dbReference type="Proteomes" id="UP000000370"/>
    </source>
</evidence>
<evidence type="ECO:0000256" key="6">
    <source>
        <dbReference type="RuleBase" id="RU361192"/>
    </source>
</evidence>
<evidence type="ECO:0000313" key="8">
    <source>
        <dbReference type="EMBL" id="ABX43935.1"/>
    </source>
</evidence>
<dbReference type="InterPro" id="IPR017853">
    <property type="entry name" value="GH"/>
</dbReference>
<keyword evidence="5 6" id="KW-0326">Glycosidase</keyword>
<dbReference type="PANTHER" id="PTHR34983">
    <property type="entry name" value="ARABINOGALACTAN ENDO-BETA-1,4-GALACTANASE A"/>
    <property type="match status" value="1"/>
</dbReference>
<dbReference type="PANTHER" id="PTHR34983:SF1">
    <property type="entry name" value="ARABINOGALACTAN ENDO-BETA-1,4-GALACTANASE A"/>
    <property type="match status" value="1"/>
</dbReference>
<dbReference type="InterPro" id="IPR000772">
    <property type="entry name" value="Ricin_B_lectin"/>
</dbReference>
<dbReference type="HOGENOM" id="CLU_537300_0_0_9"/>
<keyword evidence="4 6" id="KW-0378">Hydrolase</keyword>
<dbReference type="GO" id="GO:0045490">
    <property type="term" value="P:pectin catabolic process"/>
    <property type="evidence" value="ECO:0007669"/>
    <property type="project" value="TreeGrafter"/>
</dbReference>
<dbReference type="RefSeq" id="WP_012201583.1">
    <property type="nucleotide sequence ID" value="NC_010001.1"/>
</dbReference>
<dbReference type="Gene3D" id="3.20.20.80">
    <property type="entry name" value="Glycosidases"/>
    <property type="match status" value="1"/>
</dbReference>
<organism evidence="8 9">
    <name type="scientific">Lachnoclostridium phytofermentans (strain ATCC 700394 / DSM 18823 / ISDg)</name>
    <name type="common">Clostridium phytofermentans</name>
    <dbReference type="NCBI Taxonomy" id="357809"/>
    <lineage>
        <taxon>Bacteria</taxon>
        <taxon>Bacillati</taxon>
        <taxon>Bacillota</taxon>
        <taxon>Clostridia</taxon>
        <taxon>Lachnospirales</taxon>
        <taxon>Lachnospiraceae</taxon>
    </lineage>
</organism>
<dbReference type="SMART" id="SM00458">
    <property type="entry name" value="RICIN"/>
    <property type="match status" value="1"/>
</dbReference>
<dbReference type="Pfam" id="PF07745">
    <property type="entry name" value="Glyco_hydro_53"/>
    <property type="match status" value="1"/>
</dbReference>
<dbReference type="SUPFAM" id="SSF50370">
    <property type="entry name" value="Ricin B-like lectins"/>
    <property type="match status" value="1"/>
</dbReference>
<evidence type="ECO:0000256" key="2">
    <source>
        <dbReference type="ARBA" id="ARBA00010687"/>
    </source>
</evidence>
<evidence type="ECO:0000256" key="3">
    <source>
        <dbReference type="ARBA" id="ARBA00012556"/>
    </source>
</evidence>
<comment type="similarity">
    <text evidence="2 6">Belongs to the glycosyl hydrolase 53 family.</text>
</comment>
<dbReference type="Pfam" id="PF14200">
    <property type="entry name" value="RicinB_lectin_2"/>
    <property type="match status" value="2"/>
</dbReference>
<dbReference type="AlphaFoldDB" id="A9KIS2"/>
<protein>
    <recommendedName>
        <fullName evidence="3 6">Arabinogalactan endo-beta-1,4-galactanase</fullName>
        <ecNumber evidence="3 6">3.2.1.89</ecNumber>
    </recommendedName>
</protein>
<dbReference type="Proteomes" id="UP000000370">
    <property type="component" value="Chromosome"/>
</dbReference>
<dbReference type="eggNOG" id="COG3867">
    <property type="taxonomic scope" value="Bacteria"/>
</dbReference>
<name>A9KIS2_LACP7</name>
<dbReference type="EMBL" id="CP000885">
    <property type="protein sequence ID" value="ABX43935.1"/>
    <property type="molecule type" value="Genomic_DNA"/>
</dbReference>
<feature type="signal peptide" evidence="6">
    <location>
        <begin position="1"/>
        <end position="25"/>
    </location>
</feature>
<dbReference type="PROSITE" id="PS50231">
    <property type="entry name" value="RICIN_B_LECTIN"/>
    <property type="match status" value="1"/>
</dbReference>
<dbReference type="GO" id="GO:0015926">
    <property type="term" value="F:glucosidase activity"/>
    <property type="evidence" value="ECO:0007669"/>
    <property type="project" value="InterPro"/>
</dbReference>
<sequence length="514" mass="57057" precursor="true">MDKKIKVLSIVLCFIMMLTSFQINTKETKAATSFAYGADVGWLSQLEKSGVTWVDDYGYTKDALQILKDHGIDSIRLRLFVNPPSNFTWTKKDGSTCMLGYTDAAGLIYMAERSKSMGFRIMVDFHYSDHFADPAYQDIPSAWSSHTFTQLKKDVYDHTYSVMSQLATKGIYPEWVQVGNEINSGMLLPYGQSSNNFSQLTELLNSGYDAVKAVSKSTKVVTHLADGNNNTTFRWFFDNFITKYGGKTDVIGMSYYPYWIGSDYTQSISYLANNLNDMASRYNKEVMVCEVGGVETDSANTYNLLKATIEKVKAVPNGKGLGVFYWEPEANSSVLPDRYKLGATSVVSGKKLRFTTAIDAFYDCRYNSSSFDTSKTYILTNRLSGKAINVRGGSTSDNAVLEQYSYGAWSSQKWTFSLNSSGYYTIKSVLSSKVMDVSGASTSEGASVIQYTSNNGNNQQWSLGSTGDGYYKLINRGSGKLLAVQNASTEEGVALVQQTDTNALSQMWRLEIVN</sequence>
<dbReference type="OrthoDB" id="9768786at2"/>
<feature type="chain" id="PRO_5039749943" description="Arabinogalactan endo-beta-1,4-galactanase" evidence="6">
    <location>
        <begin position="26"/>
        <end position="514"/>
    </location>
</feature>